<dbReference type="EMBL" id="JPDN02000001">
    <property type="protein sequence ID" value="PON30808.1"/>
    <property type="molecule type" value="Genomic_DNA"/>
</dbReference>
<gene>
    <name evidence="2" type="ORF">TGAM01_v200228</name>
</gene>
<feature type="region of interest" description="Disordered" evidence="1">
    <location>
        <begin position="141"/>
        <end position="166"/>
    </location>
</feature>
<feature type="compositionally biased region" description="Polar residues" evidence="1">
    <location>
        <begin position="102"/>
        <end position="113"/>
    </location>
</feature>
<evidence type="ECO:0000256" key="1">
    <source>
        <dbReference type="SAM" id="MobiDB-lite"/>
    </source>
</evidence>
<feature type="region of interest" description="Disordered" evidence="1">
    <location>
        <begin position="1"/>
        <end position="70"/>
    </location>
</feature>
<feature type="compositionally biased region" description="Gly residues" evidence="1">
    <location>
        <begin position="10"/>
        <end position="20"/>
    </location>
</feature>
<comment type="caution">
    <text evidence="2">The sequence shown here is derived from an EMBL/GenBank/DDBJ whole genome shotgun (WGS) entry which is preliminary data.</text>
</comment>
<name>A0A2P5A2N6_9HYPO</name>
<sequence length="166" mass="17063">MQGVMSGPKGQVGAGGDGGGRPPPAPQKRFGGCASSGGKKTIIEKNKKKDEAKKAKNKSSGGGAGAEATEAVKNARKELAAMTLPAKRAKVEVDEEDDQVLISGSPQNWRSSGRASALVARSKGKASAIFASSYISVDEDAREVEPPVSDYKDITAFHSGNDSDGS</sequence>
<feature type="region of interest" description="Disordered" evidence="1">
    <location>
        <begin position="92"/>
        <end position="113"/>
    </location>
</feature>
<keyword evidence="3" id="KW-1185">Reference proteome</keyword>
<dbReference type="AlphaFoldDB" id="A0A2P5A2N6"/>
<feature type="compositionally biased region" description="Basic and acidic residues" evidence="1">
    <location>
        <begin position="41"/>
        <end position="54"/>
    </location>
</feature>
<reference evidence="2 3" key="1">
    <citation type="journal article" date="2016" name="Genome Announc.">
        <title>Draft Whole-Genome Sequence of Trichoderma gamsii T6085, a Promising Biocontrol Agent of Fusarium Head Blight on Wheat.</title>
        <authorList>
            <person name="Baroncelli R."/>
            <person name="Zapparata A."/>
            <person name="Piaggeschi G."/>
            <person name="Sarrocco S."/>
            <person name="Vannacci G."/>
        </authorList>
    </citation>
    <scope>NUCLEOTIDE SEQUENCE [LARGE SCALE GENOMIC DNA]</scope>
    <source>
        <strain evidence="2 3">T6085</strain>
    </source>
</reference>
<evidence type="ECO:0000313" key="3">
    <source>
        <dbReference type="Proteomes" id="UP000054821"/>
    </source>
</evidence>
<dbReference type="GeneID" id="29989262"/>
<protein>
    <submittedName>
        <fullName evidence="2">Uncharacterized protein</fullName>
    </submittedName>
</protein>
<dbReference type="RefSeq" id="XP_024406728.1">
    <property type="nucleotide sequence ID" value="XM_024548513.1"/>
</dbReference>
<accession>A0A2P5A2N6</accession>
<evidence type="ECO:0000313" key="2">
    <source>
        <dbReference type="EMBL" id="PON30808.1"/>
    </source>
</evidence>
<proteinExistence type="predicted"/>
<organism evidence="2 3">
    <name type="scientific">Trichoderma gamsii</name>
    <dbReference type="NCBI Taxonomy" id="398673"/>
    <lineage>
        <taxon>Eukaryota</taxon>
        <taxon>Fungi</taxon>
        <taxon>Dikarya</taxon>
        <taxon>Ascomycota</taxon>
        <taxon>Pezizomycotina</taxon>
        <taxon>Sordariomycetes</taxon>
        <taxon>Hypocreomycetidae</taxon>
        <taxon>Hypocreales</taxon>
        <taxon>Hypocreaceae</taxon>
        <taxon>Trichoderma</taxon>
    </lineage>
</organism>
<dbReference type="Proteomes" id="UP000054821">
    <property type="component" value="Unassembled WGS sequence"/>
</dbReference>